<dbReference type="InterPro" id="IPR011004">
    <property type="entry name" value="Trimer_LpxA-like_sf"/>
</dbReference>
<dbReference type="SUPFAM" id="SSF51161">
    <property type="entry name" value="Trimeric LpxA-like enzymes"/>
    <property type="match status" value="1"/>
</dbReference>
<dbReference type="Proteomes" id="UP000249239">
    <property type="component" value="Unassembled WGS sequence"/>
</dbReference>
<dbReference type="PANTHER" id="PTHR23416:SF23">
    <property type="entry name" value="ACETYLTRANSFERASE C18B11.09C-RELATED"/>
    <property type="match status" value="1"/>
</dbReference>
<evidence type="ECO:0000256" key="2">
    <source>
        <dbReference type="ARBA" id="ARBA00022679"/>
    </source>
</evidence>
<dbReference type="GO" id="GO:0005829">
    <property type="term" value="C:cytosol"/>
    <property type="evidence" value="ECO:0007669"/>
    <property type="project" value="TreeGrafter"/>
</dbReference>
<keyword evidence="4" id="KW-1185">Reference proteome</keyword>
<dbReference type="PANTHER" id="PTHR23416">
    <property type="entry name" value="SIALIC ACID SYNTHASE-RELATED"/>
    <property type="match status" value="1"/>
</dbReference>
<gene>
    <name evidence="3" type="ORF">LX69_02452</name>
</gene>
<protein>
    <submittedName>
        <fullName evidence="3">Maltose O-acetyltransferase</fullName>
    </submittedName>
</protein>
<evidence type="ECO:0000313" key="3">
    <source>
        <dbReference type="EMBL" id="PZX14272.1"/>
    </source>
</evidence>
<comment type="caution">
    <text evidence="3">The sequence shown here is derived from an EMBL/GenBank/DDBJ whole genome shotgun (WGS) entry which is preliminary data.</text>
</comment>
<dbReference type="OrthoDB" id="9814490at2"/>
<dbReference type="RefSeq" id="WP_111446307.1">
    <property type="nucleotide sequence ID" value="NZ_QKZK01000021.1"/>
</dbReference>
<dbReference type="Pfam" id="PF00132">
    <property type="entry name" value="Hexapep"/>
    <property type="match status" value="1"/>
</dbReference>
<dbReference type="InterPro" id="IPR051159">
    <property type="entry name" value="Hexapeptide_acetyltransf"/>
</dbReference>
<dbReference type="AlphaFoldDB" id="A0A2W7NSP4"/>
<name>A0A2W7NSP4_9BACT</name>
<dbReference type="Gene3D" id="2.160.10.10">
    <property type="entry name" value="Hexapeptide repeat proteins"/>
    <property type="match status" value="1"/>
</dbReference>
<reference evidence="3 4" key="1">
    <citation type="submission" date="2018-06" db="EMBL/GenBank/DDBJ databases">
        <title>Genomic Encyclopedia of Archaeal and Bacterial Type Strains, Phase II (KMG-II): from individual species to whole genera.</title>
        <authorList>
            <person name="Goeker M."/>
        </authorList>
    </citation>
    <scope>NUCLEOTIDE SEQUENCE [LARGE SCALE GENOMIC DNA]</scope>
    <source>
        <strain evidence="3 4">DSM 6779</strain>
    </source>
</reference>
<proteinExistence type="inferred from homology"/>
<evidence type="ECO:0000313" key="4">
    <source>
        <dbReference type="Proteomes" id="UP000249239"/>
    </source>
</evidence>
<sequence length="162" mass="17021">MILGGIKTGDEVNIYPSVSFNHVVFGNNLKIGKECQLFGAPDMPLLIGDNTIIGMYVIIDGSCAKIHIGKNVSIAQQTVIVADWQVVDGSKTAGYFAVKSAPITIGNNTWIGSSCVIAPGVTIGECCIIATNSYVAEDVPSYSVYGGSPARLIKVLNPEELG</sequence>
<dbReference type="InterPro" id="IPR001451">
    <property type="entry name" value="Hexapep"/>
</dbReference>
<dbReference type="EMBL" id="QKZK01000021">
    <property type="protein sequence ID" value="PZX14272.1"/>
    <property type="molecule type" value="Genomic_DNA"/>
</dbReference>
<organism evidence="3 4">
    <name type="scientific">Breznakibacter xylanolyticus</name>
    <dbReference type="NCBI Taxonomy" id="990"/>
    <lineage>
        <taxon>Bacteria</taxon>
        <taxon>Pseudomonadati</taxon>
        <taxon>Bacteroidota</taxon>
        <taxon>Bacteroidia</taxon>
        <taxon>Marinilabiliales</taxon>
        <taxon>Marinilabiliaceae</taxon>
        <taxon>Breznakibacter</taxon>
    </lineage>
</organism>
<comment type="similarity">
    <text evidence="1">Belongs to the transferase hexapeptide repeat family.</text>
</comment>
<evidence type="ECO:0000256" key="1">
    <source>
        <dbReference type="ARBA" id="ARBA00007274"/>
    </source>
</evidence>
<keyword evidence="2 3" id="KW-0808">Transferase</keyword>
<dbReference type="GO" id="GO:0008374">
    <property type="term" value="F:O-acyltransferase activity"/>
    <property type="evidence" value="ECO:0007669"/>
    <property type="project" value="TreeGrafter"/>
</dbReference>
<accession>A0A2W7NSP4</accession>
<dbReference type="CDD" id="cd04647">
    <property type="entry name" value="LbH_MAT_like"/>
    <property type="match status" value="1"/>
</dbReference>